<dbReference type="EMBL" id="KB295236">
    <property type="protein sequence ID" value="ELU13416.1"/>
    <property type="molecule type" value="Genomic_DNA"/>
</dbReference>
<proteinExistence type="inferred from homology"/>
<dbReference type="Pfam" id="PF00145">
    <property type="entry name" value="DNA_methylase"/>
    <property type="match status" value="1"/>
</dbReference>
<dbReference type="InterPro" id="IPR029063">
    <property type="entry name" value="SAM-dependent_MTases_sf"/>
</dbReference>
<accession>R7VAP8</accession>
<dbReference type="SUPFAM" id="SSF53335">
    <property type="entry name" value="S-adenosyl-L-methionine-dependent methyltransferases"/>
    <property type="match status" value="1"/>
</dbReference>
<name>R7VAP8_CAPTE</name>
<dbReference type="EMBL" id="AMQN01005150">
    <property type="status" value="NOT_ANNOTATED_CDS"/>
    <property type="molecule type" value="Genomic_DNA"/>
</dbReference>
<dbReference type="OrthoDB" id="414133at2759"/>
<dbReference type="PANTHER" id="PTHR46098">
    <property type="entry name" value="TRNA (CYTOSINE(38)-C(5))-METHYLTRANSFERASE"/>
    <property type="match status" value="1"/>
</dbReference>
<reference evidence="10" key="3">
    <citation type="submission" date="2015-06" db="UniProtKB">
        <authorList>
            <consortium name="EnsemblMetazoa"/>
        </authorList>
    </citation>
    <scope>IDENTIFICATION</scope>
</reference>
<dbReference type="PANTHER" id="PTHR46098:SF1">
    <property type="entry name" value="TRNA (CYTOSINE(38)-C(5))-METHYLTRANSFERASE"/>
    <property type="match status" value="1"/>
</dbReference>
<keyword evidence="3 7" id="KW-0949">S-adenosyl-L-methionine</keyword>
<evidence type="ECO:0000256" key="8">
    <source>
        <dbReference type="RuleBase" id="RU000416"/>
    </source>
</evidence>
<dbReference type="Gene3D" id="3.90.120.10">
    <property type="entry name" value="DNA Methylase, subunit A, domain 2"/>
    <property type="match status" value="1"/>
</dbReference>
<evidence type="ECO:0000256" key="1">
    <source>
        <dbReference type="ARBA" id="ARBA00022603"/>
    </source>
</evidence>
<reference evidence="11" key="1">
    <citation type="submission" date="2012-12" db="EMBL/GenBank/DDBJ databases">
        <authorList>
            <person name="Hellsten U."/>
            <person name="Grimwood J."/>
            <person name="Chapman J.A."/>
            <person name="Shapiro H."/>
            <person name="Aerts A."/>
            <person name="Otillar R.P."/>
            <person name="Terry A.Y."/>
            <person name="Boore J.L."/>
            <person name="Simakov O."/>
            <person name="Marletaz F."/>
            <person name="Cho S.-J."/>
            <person name="Edsinger-Gonzales E."/>
            <person name="Havlak P."/>
            <person name="Kuo D.-H."/>
            <person name="Larsson T."/>
            <person name="Lv J."/>
            <person name="Arendt D."/>
            <person name="Savage R."/>
            <person name="Osoegawa K."/>
            <person name="de Jong P."/>
            <person name="Lindberg D.R."/>
            <person name="Seaver E.C."/>
            <person name="Weisblat D.A."/>
            <person name="Putnam N.H."/>
            <person name="Grigoriev I.V."/>
            <person name="Rokhsar D.S."/>
        </authorList>
    </citation>
    <scope>NUCLEOTIDE SEQUENCE</scope>
    <source>
        <strain evidence="11">I ESC-2004</strain>
    </source>
</reference>
<dbReference type="GO" id="GO:0005634">
    <property type="term" value="C:nucleus"/>
    <property type="evidence" value="ECO:0007669"/>
    <property type="project" value="TreeGrafter"/>
</dbReference>
<dbReference type="PROSITE" id="PS00095">
    <property type="entry name" value="C5_MTASE_2"/>
    <property type="match status" value="1"/>
</dbReference>
<dbReference type="Proteomes" id="UP000014760">
    <property type="component" value="Unassembled WGS sequence"/>
</dbReference>
<dbReference type="STRING" id="283909.R7VAP8"/>
<comment type="similarity">
    <text evidence="7 8">Belongs to the class I-like SAM-binding methyltransferase superfamily. C5-methyltransferase family.</text>
</comment>
<evidence type="ECO:0000256" key="7">
    <source>
        <dbReference type="PROSITE-ProRule" id="PRU01016"/>
    </source>
</evidence>
<evidence type="ECO:0000256" key="5">
    <source>
        <dbReference type="ARBA" id="ARBA00039681"/>
    </source>
</evidence>
<dbReference type="NCBIfam" id="TIGR00675">
    <property type="entry name" value="dcm"/>
    <property type="match status" value="1"/>
</dbReference>
<evidence type="ECO:0000256" key="6">
    <source>
        <dbReference type="ARBA" id="ARBA00042810"/>
    </source>
</evidence>
<dbReference type="GO" id="GO:0008168">
    <property type="term" value="F:methyltransferase activity"/>
    <property type="evidence" value="ECO:0007669"/>
    <property type="project" value="UniProtKB-KW"/>
</dbReference>
<organism evidence="9">
    <name type="scientific">Capitella teleta</name>
    <name type="common">Polychaete worm</name>
    <dbReference type="NCBI Taxonomy" id="283909"/>
    <lineage>
        <taxon>Eukaryota</taxon>
        <taxon>Metazoa</taxon>
        <taxon>Spiralia</taxon>
        <taxon>Lophotrochozoa</taxon>
        <taxon>Annelida</taxon>
        <taxon>Polychaeta</taxon>
        <taxon>Sedentaria</taxon>
        <taxon>Scolecida</taxon>
        <taxon>Capitellidae</taxon>
        <taxon>Capitella</taxon>
    </lineage>
</organism>
<keyword evidence="1 7" id="KW-0489">Methyltransferase</keyword>
<dbReference type="PRINTS" id="PR00105">
    <property type="entry name" value="C5METTRFRASE"/>
</dbReference>
<evidence type="ECO:0000313" key="9">
    <source>
        <dbReference type="EMBL" id="ELU13416.1"/>
    </source>
</evidence>
<gene>
    <name evidence="9" type="ORF">CAPTEDRAFT_108989</name>
</gene>
<protein>
    <recommendedName>
        <fullName evidence="5">tRNA (cytosine(38)-C(5))-methyltransferase</fullName>
        <ecNumber evidence="4">2.1.1.204</ecNumber>
    </recommendedName>
    <alternativeName>
        <fullName evidence="6">DNA (cytosine-5)-methyltransferase-like protein 2</fullName>
    </alternativeName>
</protein>
<dbReference type="EC" id="2.1.1.204" evidence="4"/>
<dbReference type="EnsemblMetazoa" id="CapteT108989">
    <property type="protein sequence ID" value="CapteP108989"/>
    <property type="gene ID" value="CapteG108989"/>
</dbReference>
<dbReference type="InterPro" id="IPR050750">
    <property type="entry name" value="C5-MTase"/>
</dbReference>
<dbReference type="Gene3D" id="3.40.50.150">
    <property type="entry name" value="Vaccinia Virus protein VP39"/>
    <property type="match status" value="1"/>
</dbReference>
<dbReference type="InterPro" id="IPR031303">
    <property type="entry name" value="C5_meth_CS"/>
</dbReference>
<dbReference type="OMA" id="HYAFKYA"/>
<evidence type="ECO:0000313" key="11">
    <source>
        <dbReference type="Proteomes" id="UP000014760"/>
    </source>
</evidence>
<keyword evidence="2 7" id="KW-0808">Transferase</keyword>
<reference evidence="9 11" key="2">
    <citation type="journal article" date="2013" name="Nature">
        <title>Insights into bilaterian evolution from three spiralian genomes.</title>
        <authorList>
            <person name="Simakov O."/>
            <person name="Marletaz F."/>
            <person name="Cho S.J."/>
            <person name="Edsinger-Gonzales E."/>
            <person name="Havlak P."/>
            <person name="Hellsten U."/>
            <person name="Kuo D.H."/>
            <person name="Larsson T."/>
            <person name="Lv J."/>
            <person name="Arendt D."/>
            <person name="Savage R."/>
            <person name="Osoegawa K."/>
            <person name="de Jong P."/>
            <person name="Grimwood J."/>
            <person name="Chapman J.A."/>
            <person name="Shapiro H."/>
            <person name="Aerts A."/>
            <person name="Otillar R.P."/>
            <person name="Terry A.Y."/>
            <person name="Boore J.L."/>
            <person name="Grigoriev I.V."/>
            <person name="Lindberg D.R."/>
            <person name="Seaver E.C."/>
            <person name="Weisblat D.A."/>
            <person name="Putnam N.H."/>
            <person name="Rokhsar D.S."/>
        </authorList>
    </citation>
    <scope>NUCLEOTIDE SEQUENCE</scope>
    <source>
        <strain evidence="9 11">I ESC-2004</strain>
    </source>
</reference>
<evidence type="ECO:0000256" key="4">
    <source>
        <dbReference type="ARBA" id="ARBA00039081"/>
    </source>
</evidence>
<sequence length="360" mass="40854">MGDPLRVLELFSGIGGMHYALQETGINHEVIAAADINTVANDIYKHNFPDCLLMNRCIESIQLSEFSRLRPDLITMSPPCQPFTRVGKQRDIDDPRTKSFLHLLKVISTLERSVKYIFVENVKGFDGSEAHRMLLETLQAADYVMQEFLISPLQCGIPNSRLRYYLMAKKKPLKFQFDTTSQIMTELPACAASYLNHCQSKPDSTASSSVPLYDRCAAMCRPLSSYLQEDMSHDLLPEKFVHRFWVMDIVKPSSTNSCCFTKRYGHHIEGAGSVLQTNTDCEIDLTEYKKTKVYTAETEAAVKQLGLRFFSPREIANLMHFPAHFSFPANFSTVQTYRVLGNSLNVHVVAVLMKLMLIEK</sequence>
<keyword evidence="11" id="KW-1185">Reference proteome</keyword>
<dbReference type="HOGENOM" id="CLU_049101_0_0_1"/>
<evidence type="ECO:0000256" key="3">
    <source>
        <dbReference type="ARBA" id="ARBA00022691"/>
    </source>
</evidence>
<feature type="active site" evidence="7">
    <location>
        <position position="80"/>
    </location>
</feature>
<dbReference type="InterPro" id="IPR001525">
    <property type="entry name" value="C5_MeTfrase"/>
</dbReference>
<dbReference type="AlphaFoldDB" id="R7VAP8"/>
<dbReference type="FunCoup" id="R7VAP8">
    <property type="interactions" value="884"/>
</dbReference>
<dbReference type="GO" id="GO:0032259">
    <property type="term" value="P:methylation"/>
    <property type="evidence" value="ECO:0007669"/>
    <property type="project" value="UniProtKB-KW"/>
</dbReference>
<evidence type="ECO:0000256" key="2">
    <source>
        <dbReference type="ARBA" id="ARBA00022679"/>
    </source>
</evidence>
<evidence type="ECO:0000313" key="10">
    <source>
        <dbReference type="EnsemblMetazoa" id="CapteP108989"/>
    </source>
</evidence>
<dbReference type="PROSITE" id="PS51679">
    <property type="entry name" value="SAM_MT_C5"/>
    <property type="match status" value="1"/>
</dbReference>